<evidence type="ECO:0000313" key="2">
    <source>
        <dbReference type="Proteomes" id="UP000789405"/>
    </source>
</evidence>
<dbReference type="Proteomes" id="UP000789405">
    <property type="component" value="Unassembled WGS sequence"/>
</dbReference>
<dbReference type="AlphaFoldDB" id="A0A9N9K7C7"/>
<proteinExistence type="predicted"/>
<feature type="non-terminal residue" evidence="1">
    <location>
        <position position="84"/>
    </location>
</feature>
<reference evidence="1" key="1">
    <citation type="submission" date="2021-06" db="EMBL/GenBank/DDBJ databases">
        <authorList>
            <person name="Kallberg Y."/>
            <person name="Tangrot J."/>
            <person name="Rosling A."/>
        </authorList>
    </citation>
    <scope>NUCLEOTIDE SEQUENCE</scope>
    <source>
        <strain evidence="1">MA453B</strain>
    </source>
</reference>
<evidence type="ECO:0000313" key="1">
    <source>
        <dbReference type="EMBL" id="CAG8815406.1"/>
    </source>
</evidence>
<sequence length="84" mass="10179">SWNLEVNFCESSRIRFSFLLEKLNTIRISEYWVFSGKYSSAEHHPYDQELEDIPSRTPKVQLLLLYVESELGWRGDFEFRIREF</sequence>
<comment type="caution">
    <text evidence="1">The sequence shown here is derived from an EMBL/GenBank/DDBJ whole genome shotgun (WGS) entry which is preliminary data.</text>
</comment>
<gene>
    <name evidence="1" type="ORF">DERYTH_LOCUS26108</name>
</gene>
<keyword evidence="2" id="KW-1185">Reference proteome</keyword>
<dbReference type="EMBL" id="CAJVPY010052531">
    <property type="protein sequence ID" value="CAG8815406.1"/>
    <property type="molecule type" value="Genomic_DNA"/>
</dbReference>
<organism evidence="1 2">
    <name type="scientific">Dentiscutata erythropus</name>
    <dbReference type="NCBI Taxonomy" id="1348616"/>
    <lineage>
        <taxon>Eukaryota</taxon>
        <taxon>Fungi</taxon>
        <taxon>Fungi incertae sedis</taxon>
        <taxon>Mucoromycota</taxon>
        <taxon>Glomeromycotina</taxon>
        <taxon>Glomeromycetes</taxon>
        <taxon>Diversisporales</taxon>
        <taxon>Gigasporaceae</taxon>
        <taxon>Dentiscutata</taxon>
    </lineage>
</organism>
<feature type="non-terminal residue" evidence="1">
    <location>
        <position position="1"/>
    </location>
</feature>
<accession>A0A9N9K7C7</accession>
<protein>
    <submittedName>
        <fullName evidence="1">22791_t:CDS:1</fullName>
    </submittedName>
</protein>
<name>A0A9N9K7C7_9GLOM</name>